<sequence length="255" mass="29565">MILKSFIPGNLISLCMTIINSVVMVGLYYGFLTTLSIGPSYIFLIRARVMEEGEEGTEKRVSATTGFIAGQLMIDGKEKISFTYPPSLATFGEMIQKKIYFFTPEKLFSDELYTDWSFINELKRINFSKEFIKRVESLDKESFDLGILEKRTRFSNNETKREYLPKLYDPFLHGPYRGRIKKWGSPLSINQTYKKKNTDPFWINKIHALLLTTDYHELEQTLDTLNIKSLATEKELSLLTLTEDEQGNIDCEDRL</sequence>
<evidence type="ECO:0000313" key="3">
    <source>
        <dbReference type="EMBL" id="KAA3476378.1"/>
    </source>
</evidence>
<keyword evidence="4" id="KW-1185">Reference proteome</keyword>
<organism evidence="3 4">
    <name type="scientific">Gossypium australe</name>
    <dbReference type="NCBI Taxonomy" id="47621"/>
    <lineage>
        <taxon>Eukaryota</taxon>
        <taxon>Viridiplantae</taxon>
        <taxon>Streptophyta</taxon>
        <taxon>Embryophyta</taxon>
        <taxon>Tracheophyta</taxon>
        <taxon>Spermatophyta</taxon>
        <taxon>Magnoliopsida</taxon>
        <taxon>eudicotyledons</taxon>
        <taxon>Gunneridae</taxon>
        <taxon>Pentapetalae</taxon>
        <taxon>rosids</taxon>
        <taxon>malvids</taxon>
        <taxon>Malvales</taxon>
        <taxon>Malvaceae</taxon>
        <taxon>Malvoideae</taxon>
        <taxon>Gossypium</taxon>
    </lineage>
</organism>
<accession>A0A5B6W599</accession>
<dbReference type="PANTHER" id="PTHR33163:SF40">
    <property type="entry name" value="PROTEIN TIC 214"/>
    <property type="match status" value="1"/>
</dbReference>
<evidence type="ECO:0000313" key="2">
    <source>
        <dbReference type="EMBL" id="KAA3441757.1"/>
    </source>
</evidence>
<dbReference type="AlphaFoldDB" id="A0A5B6W599"/>
<comment type="caution">
    <text evidence="3">The sequence shown here is derived from an EMBL/GenBank/DDBJ whole genome shotgun (WGS) entry which is preliminary data.</text>
</comment>
<protein>
    <submittedName>
        <fullName evidence="3">Putative chloroplast RF1</fullName>
    </submittedName>
</protein>
<dbReference type="Pfam" id="PF05758">
    <property type="entry name" value="Ycf1"/>
    <property type="match status" value="2"/>
</dbReference>
<evidence type="ECO:0000256" key="1">
    <source>
        <dbReference type="ARBA" id="ARBA00004141"/>
    </source>
</evidence>
<reference evidence="4" key="1">
    <citation type="journal article" date="2019" name="Plant Biotechnol. J.">
        <title>Genome sequencing of the Australian wild diploid species Gossypium australe highlights disease resistance and delayed gland morphogenesis.</title>
        <authorList>
            <person name="Cai Y."/>
            <person name="Cai X."/>
            <person name="Wang Q."/>
            <person name="Wang P."/>
            <person name="Zhang Y."/>
            <person name="Cai C."/>
            <person name="Xu Y."/>
            <person name="Wang K."/>
            <person name="Zhou Z."/>
            <person name="Wang C."/>
            <person name="Geng S."/>
            <person name="Li B."/>
            <person name="Dong Q."/>
            <person name="Hou Y."/>
            <person name="Wang H."/>
            <person name="Ai P."/>
            <person name="Liu Z."/>
            <person name="Yi F."/>
            <person name="Sun M."/>
            <person name="An G."/>
            <person name="Cheng J."/>
            <person name="Zhang Y."/>
            <person name="Shi Q."/>
            <person name="Xie Y."/>
            <person name="Shi X."/>
            <person name="Chang Y."/>
            <person name="Huang F."/>
            <person name="Chen Y."/>
            <person name="Hong S."/>
            <person name="Mi L."/>
            <person name="Sun Q."/>
            <person name="Zhang L."/>
            <person name="Zhou B."/>
            <person name="Peng R."/>
            <person name="Zhang X."/>
            <person name="Liu F."/>
        </authorList>
    </citation>
    <scope>NUCLEOTIDE SEQUENCE [LARGE SCALE GENOMIC DNA]</scope>
    <source>
        <strain evidence="4">cv. PA1801</strain>
    </source>
</reference>
<dbReference type="PANTHER" id="PTHR33163">
    <property type="entry name" value="PROTEIN TIC 214-RELATED"/>
    <property type="match status" value="1"/>
</dbReference>
<dbReference type="InterPro" id="IPR008896">
    <property type="entry name" value="TIC214"/>
</dbReference>
<gene>
    <name evidence="3" type="ORF">EPI10_010363</name>
    <name evidence="2" type="ORF">EPI10_034552</name>
</gene>
<dbReference type="Proteomes" id="UP000325315">
    <property type="component" value="Unassembled WGS sequence"/>
</dbReference>
<name>A0A5B6W599_9ROSI</name>
<reference evidence="3" key="2">
    <citation type="submission" date="2019-08" db="EMBL/GenBank/DDBJ databases">
        <authorList>
            <person name="Liu F."/>
        </authorList>
    </citation>
    <scope>NUCLEOTIDE SEQUENCE [LARGE SCALE GENOMIC DNA]</scope>
    <source>
        <strain evidence="3">PA1801</strain>
        <tissue evidence="3">Leaf</tissue>
    </source>
</reference>
<dbReference type="EMBL" id="SMMG02000004">
    <property type="protein sequence ID" value="KAA3476378.1"/>
    <property type="molecule type" value="Genomic_DNA"/>
</dbReference>
<comment type="subcellular location">
    <subcellularLocation>
        <location evidence="1">Membrane</location>
        <topology evidence="1">Multi-pass membrane protein</topology>
    </subcellularLocation>
</comment>
<evidence type="ECO:0000313" key="4">
    <source>
        <dbReference type="Proteomes" id="UP000325315"/>
    </source>
</evidence>
<proteinExistence type="predicted"/>
<dbReference type="OrthoDB" id="1000208at2759"/>
<dbReference type="GO" id="GO:0016020">
    <property type="term" value="C:membrane"/>
    <property type="evidence" value="ECO:0007669"/>
    <property type="project" value="UniProtKB-SubCell"/>
</dbReference>
<dbReference type="EMBL" id="SMMG02000425">
    <property type="protein sequence ID" value="KAA3441757.1"/>
    <property type="molecule type" value="Genomic_DNA"/>
</dbReference>